<protein>
    <recommendedName>
        <fullName evidence="1">DUF7674 domain-containing protein</fullName>
    </recommendedName>
</protein>
<organism evidence="2 3">
    <name type="scientific">Pseudomonas sihuiensis</name>
    <dbReference type="NCBI Taxonomy" id="1274359"/>
    <lineage>
        <taxon>Bacteria</taxon>
        <taxon>Pseudomonadati</taxon>
        <taxon>Pseudomonadota</taxon>
        <taxon>Gammaproteobacteria</taxon>
        <taxon>Pseudomonadales</taxon>
        <taxon>Pseudomonadaceae</taxon>
        <taxon>Pseudomonas</taxon>
    </lineage>
</organism>
<dbReference type="RefSeq" id="WP_157719680.1">
    <property type="nucleotide sequence ID" value="NZ_LT629797.1"/>
</dbReference>
<name>A0A1H2M3Z6_9PSED</name>
<dbReference type="Pfam" id="PF24722">
    <property type="entry name" value="DUF7674"/>
    <property type="match status" value="1"/>
</dbReference>
<evidence type="ECO:0000259" key="1">
    <source>
        <dbReference type="Pfam" id="PF24722"/>
    </source>
</evidence>
<evidence type="ECO:0000313" key="2">
    <source>
        <dbReference type="EMBL" id="SDU87735.1"/>
    </source>
</evidence>
<reference evidence="3" key="1">
    <citation type="submission" date="2016-10" db="EMBL/GenBank/DDBJ databases">
        <authorList>
            <person name="Varghese N."/>
            <person name="Submissions S."/>
        </authorList>
    </citation>
    <scope>NUCLEOTIDE SEQUENCE [LARGE SCALE GENOMIC DNA]</scope>
    <source>
        <strain evidence="3">KCTC 32246</strain>
    </source>
</reference>
<accession>A0A1H2M3Z6</accession>
<feature type="domain" description="DUF7674" evidence="1">
    <location>
        <begin position="10"/>
        <end position="118"/>
    </location>
</feature>
<dbReference type="EMBL" id="LT629797">
    <property type="protein sequence ID" value="SDU87735.1"/>
    <property type="molecule type" value="Genomic_DNA"/>
</dbReference>
<dbReference type="AlphaFoldDB" id="A0A1H2M3Z6"/>
<dbReference type="InterPro" id="IPR056091">
    <property type="entry name" value="DUF7674"/>
</dbReference>
<sequence>MEAPLDLYNFVRSNFPEITAKADREHIRLWGELDPEFAYSWFGSLANALNSEMCKGTNHESHSKLFIFISNSLENCTKEIYNCIDVSFTENLFWQVPSEKAAPYWHALPEPLKELYLGFHRRAPL</sequence>
<evidence type="ECO:0000313" key="3">
    <source>
        <dbReference type="Proteomes" id="UP000198675"/>
    </source>
</evidence>
<dbReference type="Proteomes" id="UP000198675">
    <property type="component" value="Chromosome I"/>
</dbReference>
<keyword evidence="3" id="KW-1185">Reference proteome</keyword>
<proteinExistence type="predicted"/>
<gene>
    <name evidence="2" type="ORF">SAMN05216363_2707</name>
</gene>